<reference evidence="2" key="2">
    <citation type="journal article" date="2014" name="ISME J.">
        <title>Microbial stratification in low pH oxic and suboxic macroscopic growths along an acid mine drainage.</title>
        <authorList>
            <person name="Mendez-Garcia C."/>
            <person name="Mesa V."/>
            <person name="Sprenger R.R."/>
            <person name="Richter M."/>
            <person name="Diez M.S."/>
            <person name="Solano J."/>
            <person name="Bargiela R."/>
            <person name="Golyshina O.V."/>
            <person name="Manteca A."/>
            <person name="Ramos J.L."/>
            <person name="Gallego J.R."/>
            <person name="Llorente I."/>
            <person name="Martins Dos Santos V.A."/>
            <person name="Jensen O.N."/>
            <person name="Pelaez A.I."/>
            <person name="Sanchez J."/>
            <person name="Ferrer M."/>
        </authorList>
    </citation>
    <scope>NUCLEOTIDE SEQUENCE</scope>
</reference>
<reference evidence="2" key="1">
    <citation type="submission" date="2013-08" db="EMBL/GenBank/DDBJ databases">
        <authorList>
            <person name="Mendez C."/>
            <person name="Richter M."/>
            <person name="Ferrer M."/>
            <person name="Sanchez J."/>
        </authorList>
    </citation>
    <scope>NUCLEOTIDE SEQUENCE</scope>
</reference>
<proteinExistence type="predicted"/>
<feature type="domain" description="Transposase IS200-like" evidence="1">
    <location>
        <begin position="1"/>
        <end position="113"/>
    </location>
</feature>
<evidence type="ECO:0000313" key="2">
    <source>
        <dbReference type="EMBL" id="EQD81041.1"/>
    </source>
</evidence>
<comment type="caution">
    <text evidence="2">The sequence shown here is derived from an EMBL/GenBank/DDBJ whole genome shotgun (WGS) entry which is preliminary data.</text>
</comment>
<dbReference type="GO" id="GO:0003677">
    <property type="term" value="F:DNA binding"/>
    <property type="evidence" value="ECO:0007669"/>
    <property type="project" value="InterPro"/>
</dbReference>
<dbReference type="GO" id="GO:0004803">
    <property type="term" value="F:transposase activity"/>
    <property type="evidence" value="ECO:0007669"/>
    <property type="project" value="InterPro"/>
</dbReference>
<protein>
    <submittedName>
        <fullName evidence="2">Transposase IS200-family protein</fullName>
    </submittedName>
</protein>
<accession>T1C6G6</accession>
<dbReference type="AlphaFoldDB" id="T1C6G6"/>
<organism evidence="2">
    <name type="scientific">mine drainage metagenome</name>
    <dbReference type="NCBI Taxonomy" id="410659"/>
    <lineage>
        <taxon>unclassified sequences</taxon>
        <taxon>metagenomes</taxon>
        <taxon>ecological metagenomes</taxon>
    </lineage>
</organism>
<sequence length="118" mass="13626">MFVTKYRRGVFTDAMLTTCEQTMRETCCDFGVVLVEFNGEDDYVHLLIEFPPTIQLSRLVNSLKGVSSRMLRQKHPVEVKKYLWGNHFWSRSYYVGTAGGAPLSVIREYVESQRRPVG</sequence>
<dbReference type="SMART" id="SM01321">
    <property type="entry name" value="Y1_Tnp"/>
    <property type="match status" value="1"/>
</dbReference>
<dbReference type="PANTHER" id="PTHR33360">
    <property type="entry name" value="TRANSPOSASE FOR INSERTION SEQUENCE ELEMENT IS200"/>
    <property type="match status" value="1"/>
</dbReference>
<dbReference type="SUPFAM" id="SSF143422">
    <property type="entry name" value="Transposase IS200-like"/>
    <property type="match status" value="1"/>
</dbReference>
<dbReference type="InterPro" id="IPR036515">
    <property type="entry name" value="Transposase_17_sf"/>
</dbReference>
<name>T1C6G6_9ZZZZ</name>
<dbReference type="PANTHER" id="PTHR33360:SF2">
    <property type="entry name" value="TRANSPOSASE FOR INSERTION SEQUENCE ELEMENT IS200"/>
    <property type="match status" value="1"/>
</dbReference>
<dbReference type="InterPro" id="IPR002686">
    <property type="entry name" value="Transposase_17"/>
</dbReference>
<dbReference type="GO" id="GO:0006313">
    <property type="term" value="P:DNA transposition"/>
    <property type="evidence" value="ECO:0007669"/>
    <property type="project" value="InterPro"/>
</dbReference>
<dbReference type="Gene3D" id="3.30.70.1290">
    <property type="entry name" value="Transposase IS200-like"/>
    <property type="match status" value="1"/>
</dbReference>
<dbReference type="Pfam" id="PF01797">
    <property type="entry name" value="Y1_Tnp"/>
    <property type="match status" value="1"/>
</dbReference>
<evidence type="ECO:0000259" key="1">
    <source>
        <dbReference type="SMART" id="SM01321"/>
    </source>
</evidence>
<dbReference type="NCBIfam" id="NF033573">
    <property type="entry name" value="transpos_IS200"/>
    <property type="match status" value="1"/>
</dbReference>
<dbReference type="EMBL" id="AUZX01000188">
    <property type="protein sequence ID" value="EQD81041.1"/>
    <property type="molecule type" value="Genomic_DNA"/>
</dbReference>
<gene>
    <name evidence="2" type="ORF">B1A_00248</name>
</gene>